<evidence type="ECO:0000256" key="4">
    <source>
        <dbReference type="ARBA" id="ARBA00023110"/>
    </source>
</evidence>
<name>A0A1G2B114_9BACT</name>
<protein>
    <recommendedName>
        <fullName evidence="2">peptidylprolyl isomerase</fullName>
        <ecNumber evidence="2">5.2.1.8</ecNumber>
    </recommendedName>
</protein>
<evidence type="ECO:0000256" key="6">
    <source>
        <dbReference type="PROSITE-ProRule" id="PRU00278"/>
    </source>
</evidence>
<evidence type="ECO:0000313" key="10">
    <source>
        <dbReference type="EMBL" id="OGY82848.1"/>
    </source>
</evidence>
<dbReference type="PROSITE" id="PS50198">
    <property type="entry name" value="PPIC_PPIASE_2"/>
    <property type="match status" value="1"/>
</dbReference>
<dbReference type="Pfam" id="PF00639">
    <property type="entry name" value="Rotamase"/>
    <property type="match status" value="1"/>
</dbReference>
<feature type="compositionally biased region" description="Basic and acidic residues" evidence="7">
    <location>
        <begin position="29"/>
        <end position="42"/>
    </location>
</feature>
<evidence type="ECO:0000256" key="1">
    <source>
        <dbReference type="ARBA" id="ARBA00000971"/>
    </source>
</evidence>
<dbReference type="SUPFAM" id="SSF109998">
    <property type="entry name" value="Triger factor/SurA peptide-binding domain-like"/>
    <property type="match status" value="1"/>
</dbReference>
<evidence type="ECO:0000256" key="5">
    <source>
        <dbReference type="ARBA" id="ARBA00023235"/>
    </source>
</evidence>
<dbReference type="PANTHER" id="PTHR47245:SF1">
    <property type="entry name" value="FOLDASE PROTEIN PRSA"/>
    <property type="match status" value="1"/>
</dbReference>
<dbReference type="InterPro" id="IPR000297">
    <property type="entry name" value="PPIase_PpiC"/>
</dbReference>
<dbReference type="PANTHER" id="PTHR47245">
    <property type="entry name" value="PEPTIDYLPROLYL ISOMERASE"/>
    <property type="match status" value="1"/>
</dbReference>
<keyword evidence="8" id="KW-0472">Membrane</keyword>
<evidence type="ECO:0000259" key="9">
    <source>
        <dbReference type="PROSITE" id="PS50198"/>
    </source>
</evidence>
<dbReference type="Gene3D" id="3.10.50.40">
    <property type="match status" value="1"/>
</dbReference>
<dbReference type="STRING" id="1798543.A2898_04650"/>
<dbReference type="InterPro" id="IPR046357">
    <property type="entry name" value="PPIase_dom_sf"/>
</dbReference>
<evidence type="ECO:0000256" key="3">
    <source>
        <dbReference type="ARBA" id="ARBA00022729"/>
    </source>
</evidence>
<evidence type="ECO:0000256" key="8">
    <source>
        <dbReference type="SAM" id="Phobius"/>
    </source>
</evidence>
<comment type="catalytic activity">
    <reaction evidence="1">
        <text>[protein]-peptidylproline (omega=180) = [protein]-peptidylproline (omega=0)</text>
        <dbReference type="Rhea" id="RHEA:16237"/>
        <dbReference type="Rhea" id="RHEA-COMP:10747"/>
        <dbReference type="Rhea" id="RHEA-COMP:10748"/>
        <dbReference type="ChEBI" id="CHEBI:83833"/>
        <dbReference type="ChEBI" id="CHEBI:83834"/>
        <dbReference type="EC" id="5.2.1.8"/>
    </reaction>
</comment>
<feature type="domain" description="PpiC" evidence="9">
    <location>
        <begin position="235"/>
        <end position="340"/>
    </location>
</feature>
<gene>
    <name evidence="10" type="ORF">A2898_04650</name>
</gene>
<feature type="transmembrane region" description="Helical" evidence="8">
    <location>
        <begin position="84"/>
        <end position="109"/>
    </location>
</feature>
<comment type="caution">
    <text evidence="10">The sequence shown here is derived from an EMBL/GenBank/DDBJ whole genome shotgun (WGS) entry which is preliminary data.</text>
</comment>
<accession>A0A1G2B114</accession>
<dbReference type="EMBL" id="MHKE01000017">
    <property type="protein sequence ID" value="OGY82848.1"/>
    <property type="molecule type" value="Genomic_DNA"/>
</dbReference>
<reference evidence="10 11" key="1">
    <citation type="journal article" date="2016" name="Nat. Commun.">
        <title>Thousands of microbial genomes shed light on interconnected biogeochemical processes in an aquifer system.</title>
        <authorList>
            <person name="Anantharaman K."/>
            <person name="Brown C.T."/>
            <person name="Hug L.A."/>
            <person name="Sharon I."/>
            <person name="Castelle C.J."/>
            <person name="Probst A.J."/>
            <person name="Thomas B.C."/>
            <person name="Singh A."/>
            <person name="Wilkins M.J."/>
            <person name="Karaoz U."/>
            <person name="Brodie E.L."/>
            <person name="Williams K.H."/>
            <person name="Hubbard S.S."/>
            <person name="Banfield J.F."/>
        </authorList>
    </citation>
    <scope>NUCLEOTIDE SEQUENCE [LARGE SCALE GENOMIC DNA]</scope>
</reference>
<sequence length="413" mass="46001">MQKKPEFRQESKSSRVRKQPHISDIPLSEQKEHQEGAVDARSDVLTAIGEPAPEQMVKSKDTTIQQNEPLPVSAQLPSPHRKRLLTFVIAGGAVLVVAVFLIVMGLGFYRARWHNTVADSIAGVLPYPAITVGTHLLTMEDFYHDSDALTRYYQKQAELYPDYAKMPERSLIEKLVLNKMVEDYIVDTLATQRGVTVTDSGINDEFQKIIANATSQEEVTRTLQDLYGWTEDQFKQEVLRSYILRTKLQEQLMTAGVPSSEEYKLAQEVLDNVKAGDKSFEDIAKEFSEDSTAEVGGDLGYFERGQMVRPFEEAAFTLDPGEVSDIVTTEFGYHVIKVEERLPAAEDGSAGETVRARHILILGPQLSDTINEFAGSEKVHIYLTGLFWEASCSRALADGETCETDSASQVAPS</sequence>
<organism evidence="10 11">
    <name type="scientific">Candidatus Kerfeldbacteria bacterium RIFCSPLOWO2_01_FULL_48_11</name>
    <dbReference type="NCBI Taxonomy" id="1798543"/>
    <lineage>
        <taxon>Bacteria</taxon>
        <taxon>Candidatus Kerfeldiibacteriota</taxon>
    </lineage>
</organism>
<evidence type="ECO:0000256" key="7">
    <source>
        <dbReference type="SAM" id="MobiDB-lite"/>
    </source>
</evidence>
<dbReference type="AlphaFoldDB" id="A0A1G2B114"/>
<feature type="compositionally biased region" description="Basic and acidic residues" evidence="7">
    <location>
        <begin position="1"/>
        <end position="13"/>
    </location>
</feature>
<dbReference type="Gene3D" id="1.10.4030.10">
    <property type="entry name" value="Porin chaperone SurA, peptide-binding domain"/>
    <property type="match status" value="1"/>
</dbReference>
<dbReference type="EC" id="5.2.1.8" evidence="2"/>
<dbReference type="GO" id="GO:0003755">
    <property type="term" value="F:peptidyl-prolyl cis-trans isomerase activity"/>
    <property type="evidence" value="ECO:0007669"/>
    <property type="project" value="UniProtKB-KW"/>
</dbReference>
<keyword evidence="8" id="KW-1133">Transmembrane helix</keyword>
<keyword evidence="8" id="KW-0812">Transmembrane</keyword>
<dbReference type="SUPFAM" id="SSF54534">
    <property type="entry name" value="FKBP-like"/>
    <property type="match status" value="1"/>
</dbReference>
<dbReference type="InterPro" id="IPR027304">
    <property type="entry name" value="Trigger_fact/SurA_dom_sf"/>
</dbReference>
<keyword evidence="5 6" id="KW-0413">Isomerase</keyword>
<dbReference type="Pfam" id="PF13624">
    <property type="entry name" value="SurA_N_3"/>
    <property type="match status" value="1"/>
</dbReference>
<dbReference type="InterPro" id="IPR050245">
    <property type="entry name" value="PrsA_foldase"/>
</dbReference>
<proteinExistence type="predicted"/>
<keyword evidence="3" id="KW-0732">Signal</keyword>
<dbReference type="Proteomes" id="UP000179164">
    <property type="component" value="Unassembled WGS sequence"/>
</dbReference>
<evidence type="ECO:0000313" key="11">
    <source>
        <dbReference type="Proteomes" id="UP000179164"/>
    </source>
</evidence>
<keyword evidence="4 6" id="KW-0697">Rotamase</keyword>
<feature type="region of interest" description="Disordered" evidence="7">
    <location>
        <begin position="1"/>
        <end position="44"/>
    </location>
</feature>
<evidence type="ECO:0000256" key="2">
    <source>
        <dbReference type="ARBA" id="ARBA00013194"/>
    </source>
</evidence>